<protein>
    <submittedName>
        <fullName evidence="1">Uncharacterized protein</fullName>
    </submittedName>
</protein>
<evidence type="ECO:0000313" key="1">
    <source>
        <dbReference type="EMBL" id="GGS10180.1"/>
    </source>
</evidence>
<reference evidence="1" key="2">
    <citation type="submission" date="2020-09" db="EMBL/GenBank/DDBJ databases">
        <authorList>
            <person name="Sun Q."/>
            <person name="Ohkuma M."/>
        </authorList>
    </citation>
    <scope>NUCLEOTIDE SEQUENCE</scope>
    <source>
        <strain evidence="1">JCM 4386</strain>
    </source>
</reference>
<evidence type="ECO:0000313" key="2">
    <source>
        <dbReference type="Proteomes" id="UP000606194"/>
    </source>
</evidence>
<comment type="caution">
    <text evidence="1">The sequence shown here is derived from an EMBL/GenBank/DDBJ whole genome shotgun (WGS) entry which is preliminary data.</text>
</comment>
<dbReference type="AlphaFoldDB" id="A0A918G008"/>
<reference evidence="1" key="1">
    <citation type="journal article" date="2014" name="Int. J. Syst. Evol. Microbiol.">
        <title>Complete genome sequence of Corynebacterium casei LMG S-19264T (=DSM 44701T), isolated from a smear-ripened cheese.</title>
        <authorList>
            <consortium name="US DOE Joint Genome Institute (JGI-PGF)"/>
            <person name="Walter F."/>
            <person name="Albersmeier A."/>
            <person name="Kalinowski J."/>
            <person name="Ruckert C."/>
        </authorList>
    </citation>
    <scope>NUCLEOTIDE SEQUENCE</scope>
    <source>
        <strain evidence="1">JCM 4386</strain>
    </source>
</reference>
<accession>A0A918G008</accession>
<proteinExistence type="predicted"/>
<dbReference type="EMBL" id="BMTL01000026">
    <property type="protein sequence ID" value="GGS10180.1"/>
    <property type="molecule type" value="Genomic_DNA"/>
</dbReference>
<keyword evidence="2" id="KW-1185">Reference proteome</keyword>
<dbReference type="Proteomes" id="UP000606194">
    <property type="component" value="Unassembled WGS sequence"/>
</dbReference>
<name>A0A918G008_9ACTN</name>
<sequence length="58" mass="5969">MDANPGLCDIETGVCAVDTTATTAPATAVPVDVSRLTPTRVVYATDPICSACWVMEPA</sequence>
<gene>
    <name evidence="1" type="ORF">GCM10010269_56630</name>
</gene>
<organism evidence="1 2">
    <name type="scientific">Streptomyces humidus</name>
    <dbReference type="NCBI Taxonomy" id="52259"/>
    <lineage>
        <taxon>Bacteria</taxon>
        <taxon>Bacillati</taxon>
        <taxon>Actinomycetota</taxon>
        <taxon>Actinomycetes</taxon>
        <taxon>Kitasatosporales</taxon>
        <taxon>Streptomycetaceae</taxon>
        <taxon>Streptomyces</taxon>
    </lineage>
</organism>
<dbReference type="RefSeq" id="WP_190152152.1">
    <property type="nucleotide sequence ID" value="NZ_BMTL01000026.1"/>
</dbReference>